<dbReference type="AlphaFoldDB" id="A0A0N4T9H1"/>
<dbReference type="EMBL" id="UZAD01002751">
    <property type="protein sequence ID" value="VDN86006.1"/>
    <property type="molecule type" value="Genomic_DNA"/>
</dbReference>
<reference evidence="1 2" key="2">
    <citation type="submission" date="2018-11" db="EMBL/GenBank/DDBJ databases">
        <authorList>
            <consortium name="Pathogen Informatics"/>
        </authorList>
    </citation>
    <scope>NUCLEOTIDE SEQUENCE [LARGE SCALE GENOMIC DNA]</scope>
</reference>
<gene>
    <name evidence="1" type="ORF">BPAG_LOCUS4820</name>
</gene>
<evidence type="ECO:0000313" key="3">
    <source>
        <dbReference type="WBParaSite" id="BPAG_0000485801-mRNA-1"/>
    </source>
</evidence>
<evidence type="ECO:0000313" key="2">
    <source>
        <dbReference type="Proteomes" id="UP000278627"/>
    </source>
</evidence>
<reference evidence="3" key="1">
    <citation type="submission" date="2017-02" db="UniProtKB">
        <authorList>
            <consortium name="WormBaseParasite"/>
        </authorList>
    </citation>
    <scope>IDENTIFICATION</scope>
</reference>
<evidence type="ECO:0000313" key="1">
    <source>
        <dbReference type="EMBL" id="VDN86006.1"/>
    </source>
</evidence>
<accession>A0A0N4T9H1</accession>
<proteinExistence type="predicted"/>
<keyword evidence="2" id="KW-1185">Reference proteome</keyword>
<organism evidence="3">
    <name type="scientific">Brugia pahangi</name>
    <name type="common">Filarial nematode worm</name>
    <dbReference type="NCBI Taxonomy" id="6280"/>
    <lineage>
        <taxon>Eukaryota</taxon>
        <taxon>Metazoa</taxon>
        <taxon>Ecdysozoa</taxon>
        <taxon>Nematoda</taxon>
        <taxon>Chromadorea</taxon>
        <taxon>Rhabditida</taxon>
        <taxon>Spirurina</taxon>
        <taxon>Spiruromorpha</taxon>
        <taxon>Filarioidea</taxon>
        <taxon>Onchocercidae</taxon>
        <taxon>Brugia</taxon>
    </lineage>
</organism>
<dbReference type="Proteomes" id="UP000278627">
    <property type="component" value="Unassembled WGS sequence"/>
</dbReference>
<protein>
    <submittedName>
        <fullName evidence="3">Myosin motor domain-containing protein</fullName>
    </submittedName>
</protein>
<name>A0A0N4T9H1_BRUPA</name>
<dbReference type="WBParaSite" id="BPAG_0000485801-mRNA-1">
    <property type="protein sequence ID" value="BPAG_0000485801-mRNA-1"/>
    <property type="gene ID" value="BPAG_0000485801"/>
</dbReference>
<sequence>MLTLKGFKWLPEVQKPACYPSIGTDAFQMKEGYIKIQRKLERKMKCVKYVQVK</sequence>